<sequence length="62" mass="6425">MPYAHVACLDDQVLGAEGMVDGAERTNAPLTWIPGGHLPMLTHPREAAEAVVAAWSGLVSSG</sequence>
<organism evidence="1">
    <name type="scientific">freshwater metagenome</name>
    <dbReference type="NCBI Taxonomy" id="449393"/>
    <lineage>
        <taxon>unclassified sequences</taxon>
        <taxon>metagenomes</taxon>
        <taxon>ecological metagenomes</taxon>
    </lineage>
</organism>
<dbReference type="EMBL" id="CAFBOZ010000031">
    <property type="protein sequence ID" value="CAB4995522.1"/>
    <property type="molecule type" value="Genomic_DNA"/>
</dbReference>
<reference evidence="1" key="1">
    <citation type="submission" date="2020-05" db="EMBL/GenBank/DDBJ databases">
        <authorList>
            <person name="Chiriac C."/>
            <person name="Salcher M."/>
            <person name="Ghai R."/>
            <person name="Kavagutti S V."/>
        </authorList>
    </citation>
    <scope>NUCLEOTIDE SEQUENCE</scope>
</reference>
<gene>
    <name evidence="1" type="ORF">UFOPK3992_00332</name>
</gene>
<name>A0A6J7NY47_9ZZZZ</name>
<dbReference type="AlphaFoldDB" id="A0A6J7NY47"/>
<accession>A0A6J7NY47</accession>
<dbReference type="Gene3D" id="3.40.50.1820">
    <property type="entry name" value="alpha/beta hydrolase"/>
    <property type="match status" value="1"/>
</dbReference>
<proteinExistence type="predicted"/>
<dbReference type="InterPro" id="IPR029058">
    <property type="entry name" value="AB_hydrolase_fold"/>
</dbReference>
<protein>
    <submittedName>
        <fullName evidence="1">Unannotated protein</fullName>
    </submittedName>
</protein>
<dbReference type="SUPFAM" id="SSF53474">
    <property type="entry name" value="alpha/beta-Hydrolases"/>
    <property type="match status" value="1"/>
</dbReference>
<evidence type="ECO:0000313" key="1">
    <source>
        <dbReference type="EMBL" id="CAB4995522.1"/>
    </source>
</evidence>